<feature type="domain" description="YtkA-like" evidence="2">
    <location>
        <begin position="46"/>
        <end position="114"/>
    </location>
</feature>
<evidence type="ECO:0000259" key="2">
    <source>
        <dbReference type="Pfam" id="PF13115"/>
    </source>
</evidence>
<evidence type="ECO:0000313" key="3">
    <source>
        <dbReference type="EMBL" id="XDI35253.1"/>
    </source>
</evidence>
<dbReference type="InterPro" id="IPR032693">
    <property type="entry name" value="YtkA-like_dom"/>
</dbReference>
<keyword evidence="1" id="KW-0732">Signal</keyword>
<proteinExistence type="predicted"/>
<gene>
    <name evidence="3" type="ORF">AB3N04_00625</name>
</gene>
<evidence type="ECO:0000256" key="1">
    <source>
        <dbReference type="SAM" id="SignalP"/>
    </source>
</evidence>
<dbReference type="PROSITE" id="PS51257">
    <property type="entry name" value="PROKAR_LIPOPROTEIN"/>
    <property type="match status" value="1"/>
</dbReference>
<dbReference type="AlphaFoldDB" id="A0AB39BNE4"/>
<accession>A0AB39BNE4</accession>
<dbReference type="RefSeq" id="WP_368502864.1">
    <property type="nucleotide sequence ID" value="NZ_CP162550.1"/>
</dbReference>
<protein>
    <submittedName>
        <fullName evidence="3">FixH family protein</fullName>
    </submittedName>
</protein>
<feature type="signal peptide" evidence="1">
    <location>
        <begin position="1"/>
        <end position="20"/>
    </location>
</feature>
<reference evidence="3" key="1">
    <citation type="submission" date="2024-07" db="EMBL/GenBank/DDBJ databases">
        <title>Identification and characteristics of an arsenic-resistant bacterial isolate, which belongs to a novel species.</title>
        <authorList>
            <person name="Juszczyk A."/>
            <person name="Kowalczyk A."/>
            <person name="Was K."/>
            <person name="Kosowicz W."/>
            <person name="Budzyn A."/>
            <person name="Latowski D."/>
        </authorList>
    </citation>
    <scope>NUCLEOTIDE SEQUENCE</scope>
    <source>
        <strain evidence="3">As8PL</strain>
        <plasmid evidence="3">unnamed</plasmid>
    </source>
</reference>
<dbReference type="Pfam" id="PF13115">
    <property type="entry name" value="YtkA"/>
    <property type="match status" value="1"/>
</dbReference>
<geneLocation type="plasmid" evidence="3">
    <name>unnamed</name>
</geneLocation>
<dbReference type="EMBL" id="CP162550">
    <property type="protein sequence ID" value="XDI35253.1"/>
    <property type="molecule type" value="Genomic_DNA"/>
</dbReference>
<name>A0AB39BNE4_9BACI</name>
<keyword evidence="3" id="KW-0614">Plasmid</keyword>
<sequence length="164" mass="18682">MFKNFLFLSIASLVVLSACSTEEKTSDCSNTLVPIEIDSGYDLSEPKPNEEVNFSTTITHEGLPVETANQVEFEIWEHGNKEYHHLIEAQKAEPGVYQLDWTFEEDGVYYIYYHITACNMHRMEKEMVIVGDVDVDAIISNPDTVNLEIGNKEHNNKKSDHSSH</sequence>
<organism evidence="3">
    <name type="scientific">Alkalihalophilus sp. As8PL</name>
    <dbReference type="NCBI Taxonomy" id="3237103"/>
    <lineage>
        <taxon>Bacteria</taxon>
        <taxon>Bacillati</taxon>
        <taxon>Bacillota</taxon>
        <taxon>Bacilli</taxon>
        <taxon>Bacillales</taxon>
        <taxon>Bacillaceae</taxon>
        <taxon>Alkalihalophilus</taxon>
    </lineage>
</organism>
<feature type="chain" id="PRO_5044244055" evidence="1">
    <location>
        <begin position="21"/>
        <end position="164"/>
    </location>
</feature>